<organism evidence="2 3">
    <name type="scientific">Brassica napus</name>
    <name type="common">Rape</name>
    <dbReference type="NCBI Taxonomy" id="3708"/>
    <lineage>
        <taxon>Eukaryota</taxon>
        <taxon>Viridiplantae</taxon>
        <taxon>Streptophyta</taxon>
        <taxon>Embryophyta</taxon>
        <taxon>Tracheophyta</taxon>
        <taxon>Spermatophyta</taxon>
        <taxon>Magnoliopsida</taxon>
        <taxon>eudicotyledons</taxon>
        <taxon>Gunneridae</taxon>
        <taxon>Pentapetalae</taxon>
        <taxon>rosids</taxon>
        <taxon>malvids</taxon>
        <taxon>Brassicales</taxon>
        <taxon>Brassicaceae</taxon>
        <taxon>Brassiceae</taxon>
        <taxon>Brassica</taxon>
    </lineage>
</organism>
<feature type="compositionally biased region" description="Basic and acidic residues" evidence="1">
    <location>
        <begin position="20"/>
        <end position="39"/>
    </location>
</feature>
<gene>
    <name evidence="2" type="ORF">HID58_075087</name>
</gene>
<evidence type="ECO:0000256" key="1">
    <source>
        <dbReference type="SAM" id="MobiDB-lite"/>
    </source>
</evidence>
<sequence>MEQASNLSSADGTVVGAQVMERRQREASVVERQGREAHDSGNGTVVGAQLMERRQREASVVARQGREAPMIH</sequence>
<proteinExistence type="predicted"/>
<dbReference type="EMBL" id="JAGKQM010000017">
    <property type="protein sequence ID" value="KAH0868065.1"/>
    <property type="molecule type" value="Genomic_DNA"/>
</dbReference>
<feature type="compositionally biased region" description="Polar residues" evidence="1">
    <location>
        <begin position="1"/>
        <end position="11"/>
    </location>
</feature>
<keyword evidence="3" id="KW-1185">Reference proteome</keyword>
<feature type="region of interest" description="Disordered" evidence="1">
    <location>
        <begin position="1"/>
        <end position="46"/>
    </location>
</feature>
<dbReference type="Proteomes" id="UP000824890">
    <property type="component" value="Unassembled WGS sequence"/>
</dbReference>
<comment type="caution">
    <text evidence="2">The sequence shown here is derived from an EMBL/GenBank/DDBJ whole genome shotgun (WGS) entry which is preliminary data.</text>
</comment>
<protein>
    <submittedName>
        <fullName evidence="2">Uncharacterized protein</fullName>
    </submittedName>
</protein>
<reference evidence="2 3" key="1">
    <citation type="submission" date="2021-05" db="EMBL/GenBank/DDBJ databases">
        <title>Genome Assembly of Synthetic Allotetraploid Brassica napus Reveals Homoeologous Exchanges between Subgenomes.</title>
        <authorList>
            <person name="Davis J.T."/>
        </authorList>
    </citation>
    <scope>NUCLEOTIDE SEQUENCE [LARGE SCALE GENOMIC DNA]</scope>
    <source>
        <strain evidence="3">cv. Da-Ae</strain>
        <tissue evidence="2">Seedling</tissue>
    </source>
</reference>
<accession>A0ABQ7YLU1</accession>
<name>A0ABQ7YLU1_BRANA</name>
<evidence type="ECO:0000313" key="3">
    <source>
        <dbReference type="Proteomes" id="UP000824890"/>
    </source>
</evidence>
<evidence type="ECO:0000313" key="2">
    <source>
        <dbReference type="EMBL" id="KAH0868065.1"/>
    </source>
</evidence>